<dbReference type="GO" id="GO:0016616">
    <property type="term" value="F:oxidoreductase activity, acting on the CH-OH group of donors, NAD or NADP as acceptor"/>
    <property type="evidence" value="ECO:0007669"/>
    <property type="project" value="TreeGrafter"/>
</dbReference>
<gene>
    <name evidence="4" type="primary">sdr</name>
    <name evidence="4" type="ORF">CFX1CAM_1061</name>
</gene>
<dbReference type="Gene3D" id="3.40.50.720">
    <property type="entry name" value="NAD(P)-binding Rossmann-like Domain"/>
    <property type="match status" value="1"/>
</dbReference>
<dbReference type="GO" id="GO:0030497">
    <property type="term" value="P:fatty acid elongation"/>
    <property type="evidence" value="ECO:0007669"/>
    <property type="project" value="TreeGrafter"/>
</dbReference>
<evidence type="ECO:0000256" key="3">
    <source>
        <dbReference type="RuleBase" id="RU000363"/>
    </source>
</evidence>
<keyword evidence="2" id="KW-0560">Oxidoreductase</keyword>
<evidence type="ECO:0000313" key="5">
    <source>
        <dbReference type="Proteomes" id="UP000195514"/>
    </source>
</evidence>
<dbReference type="RefSeq" id="WP_087862000.1">
    <property type="nucleotide sequence ID" value="NZ_LT859958.1"/>
</dbReference>
<dbReference type="PANTHER" id="PTHR42760:SF135">
    <property type="entry name" value="BLL7886 PROTEIN"/>
    <property type="match status" value="1"/>
</dbReference>
<accession>A0A1Y6K3I9</accession>
<dbReference type="PRINTS" id="PR00081">
    <property type="entry name" value="GDHRDH"/>
</dbReference>
<name>A0A1Y6K3I9_9CHLR</name>
<dbReference type="EMBL" id="LT859958">
    <property type="protein sequence ID" value="SMX54126.1"/>
    <property type="molecule type" value="Genomic_DNA"/>
</dbReference>
<dbReference type="Pfam" id="PF00106">
    <property type="entry name" value="adh_short"/>
    <property type="match status" value="1"/>
</dbReference>
<protein>
    <submittedName>
        <fullName evidence="4">Short-chain dehydrogenase/reductase SDR</fullName>
    </submittedName>
</protein>
<evidence type="ECO:0000256" key="2">
    <source>
        <dbReference type="ARBA" id="ARBA00023002"/>
    </source>
</evidence>
<dbReference type="PRINTS" id="PR00080">
    <property type="entry name" value="SDRFAMILY"/>
</dbReference>
<evidence type="ECO:0000313" key="4">
    <source>
        <dbReference type="EMBL" id="SMX54126.1"/>
    </source>
</evidence>
<dbReference type="OrthoDB" id="118015at2"/>
<dbReference type="Proteomes" id="UP000195514">
    <property type="component" value="Chromosome I"/>
</dbReference>
<dbReference type="KEGG" id="abat:CFX1CAM_1061"/>
<keyword evidence="5" id="KW-1185">Reference proteome</keyword>
<comment type="similarity">
    <text evidence="1 3">Belongs to the short-chain dehydrogenases/reductases (SDR) family.</text>
</comment>
<dbReference type="PANTHER" id="PTHR42760">
    <property type="entry name" value="SHORT-CHAIN DEHYDROGENASES/REDUCTASES FAMILY MEMBER"/>
    <property type="match status" value="1"/>
</dbReference>
<dbReference type="InterPro" id="IPR002347">
    <property type="entry name" value="SDR_fam"/>
</dbReference>
<sequence length="235" mass="24439">MLNLADQVVVVTGAAGNLGQAVVELFLEAGCRVVALDHRQGRLDAIFPQADDKLHFFEGVDSADREAMLAVAREIISAVGPVDVLVNTVGGFTMGQRVDEITSDTWEHMMNLNVHAFLNAAAAFVPGMVSAGSGKIVTIGAGAALKGGARVGAYSAAKSALLRLTESLAAELKTSHIQVNCVLPGTIDTPQNRQAMPDANFERWVKPEQVAHAILFLSSSAADAITGAAIPVPGG</sequence>
<proteinExistence type="inferred from homology"/>
<dbReference type="CDD" id="cd05233">
    <property type="entry name" value="SDR_c"/>
    <property type="match status" value="1"/>
</dbReference>
<reference evidence="5" key="1">
    <citation type="submission" date="2017-05" db="EMBL/GenBank/DDBJ databases">
        <authorList>
            <person name="Kirkegaard R."/>
            <person name="Mcilroy J S."/>
        </authorList>
    </citation>
    <scope>NUCLEOTIDE SEQUENCE [LARGE SCALE GENOMIC DNA]</scope>
</reference>
<evidence type="ECO:0000256" key="1">
    <source>
        <dbReference type="ARBA" id="ARBA00006484"/>
    </source>
</evidence>
<dbReference type="InterPro" id="IPR036291">
    <property type="entry name" value="NAD(P)-bd_dom_sf"/>
</dbReference>
<dbReference type="FunFam" id="3.40.50.720:FF:000084">
    <property type="entry name" value="Short-chain dehydrogenase reductase"/>
    <property type="match status" value="1"/>
</dbReference>
<dbReference type="SUPFAM" id="SSF51735">
    <property type="entry name" value="NAD(P)-binding Rossmann-fold domains"/>
    <property type="match status" value="1"/>
</dbReference>
<organism evidence="4 5">
    <name type="scientific">Candidatus Brevifilum fermentans</name>
    <dbReference type="NCBI Taxonomy" id="1986204"/>
    <lineage>
        <taxon>Bacteria</taxon>
        <taxon>Bacillati</taxon>
        <taxon>Chloroflexota</taxon>
        <taxon>Anaerolineae</taxon>
        <taxon>Anaerolineales</taxon>
        <taxon>Anaerolineaceae</taxon>
        <taxon>Candidatus Brevifilum</taxon>
    </lineage>
</organism>
<dbReference type="PROSITE" id="PS00061">
    <property type="entry name" value="ADH_SHORT"/>
    <property type="match status" value="1"/>
</dbReference>
<dbReference type="AlphaFoldDB" id="A0A1Y6K3I9"/>
<dbReference type="InterPro" id="IPR020904">
    <property type="entry name" value="Sc_DH/Rdtase_CS"/>
</dbReference>